<evidence type="ECO:0000313" key="11">
    <source>
        <dbReference type="Proteomes" id="UP000002071"/>
    </source>
</evidence>
<dbReference type="PANTHER" id="PTHR30221">
    <property type="entry name" value="SMALL-CONDUCTANCE MECHANOSENSITIVE CHANNEL"/>
    <property type="match status" value="1"/>
</dbReference>
<evidence type="ECO:0000256" key="1">
    <source>
        <dbReference type="ARBA" id="ARBA00004651"/>
    </source>
</evidence>
<dbReference type="SUPFAM" id="SSF50182">
    <property type="entry name" value="Sm-like ribonucleoproteins"/>
    <property type="match status" value="1"/>
</dbReference>
<dbReference type="Pfam" id="PF00924">
    <property type="entry name" value="MS_channel_2nd"/>
    <property type="match status" value="1"/>
</dbReference>
<evidence type="ECO:0000256" key="7">
    <source>
        <dbReference type="SAM" id="Phobius"/>
    </source>
</evidence>
<dbReference type="Gene3D" id="1.10.287.1260">
    <property type="match status" value="1"/>
</dbReference>
<dbReference type="GO" id="GO:0005886">
    <property type="term" value="C:plasma membrane"/>
    <property type="evidence" value="ECO:0007669"/>
    <property type="project" value="UniProtKB-SubCell"/>
</dbReference>
<dbReference type="Pfam" id="PF21082">
    <property type="entry name" value="MS_channel_3rd"/>
    <property type="match status" value="1"/>
</dbReference>
<dbReference type="eggNOG" id="arCOG01568">
    <property type="taxonomic scope" value="Archaea"/>
</dbReference>
<keyword evidence="5 7" id="KW-1133">Transmembrane helix</keyword>
<evidence type="ECO:0000313" key="10">
    <source>
        <dbReference type="EMBL" id="ACV10246.1"/>
    </source>
</evidence>
<organism evidence="10 11">
    <name type="scientific">Halorhabdus utahensis (strain DSM 12940 / JCM 11049 / AX-2)</name>
    <dbReference type="NCBI Taxonomy" id="519442"/>
    <lineage>
        <taxon>Archaea</taxon>
        <taxon>Methanobacteriati</taxon>
        <taxon>Methanobacteriota</taxon>
        <taxon>Stenosarchaea group</taxon>
        <taxon>Halobacteria</taxon>
        <taxon>Halobacteriales</taxon>
        <taxon>Haloarculaceae</taxon>
        <taxon>Halorhabdus</taxon>
    </lineage>
</organism>
<dbReference type="InterPro" id="IPR006685">
    <property type="entry name" value="MscS_channel_2nd"/>
</dbReference>
<proteinExistence type="inferred from homology"/>
<name>C7NNL8_HALUD</name>
<dbReference type="InterPro" id="IPR011014">
    <property type="entry name" value="MscS_channel_TM-2"/>
</dbReference>
<comment type="similarity">
    <text evidence="2">Belongs to the MscS (TC 1.A.23) family.</text>
</comment>
<dbReference type="KEGG" id="hut:Huta_0057"/>
<feature type="transmembrane region" description="Helical" evidence="7">
    <location>
        <begin position="152"/>
        <end position="169"/>
    </location>
</feature>
<keyword evidence="4 7" id="KW-0812">Transmembrane</keyword>
<dbReference type="InterPro" id="IPR023408">
    <property type="entry name" value="MscS_beta-dom_sf"/>
</dbReference>
<protein>
    <submittedName>
        <fullName evidence="10">MscS Mechanosensitive ion channel</fullName>
    </submittedName>
</protein>
<dbReference type="Proteomes" id="UP000002071">
    <property type="component" value="Chromosome"/>
</dbReference>
<feature type="transmembrane region" description="Helical" evidence="7">
    <location>
        <begin position="219"/>
        <end position="248"/>
    </location>
</feature>
<evidence type="ECO:0000259" key="8">
    <source>
        <dbReference type="Pfam" id="PF00924"/>
    </source>
</evidence>
<feature type="domain" description="Mechanosensitive ion channel MscS C-terminal" evidence="9">
    <location>
        <begin position="309"/>
        <end position="393"/>
    </location>
</feature>
<dbReference type="InterPro" id="IPR011066">
    <property type="entry name" value="MscS_channel_C_sf"/>
</dbReference>
<dbReference type="SUPFAM" id="SSF82861">
    <property type="entry name" value="Mechanosensitive channel protein MscS (YggB), transmembrane region"/>
    <property type="match status" value="1"/>
</dbReference>
<evidence type="ECO:0000256" key="4">
    <source>
        <dbReference type="ARBA" id="ARBA00022692"/>
    </source>
</evidence>
<evidence type="ECO:0000259" key="9">
    <source>
        <dbReference type="Pfam" id="PF21082"/>
    </source>
</evidence>
<dbReference type="InterPro" id="IPR049278">
    <property type="entry name" value="MS_channel_C"/>
</dbReference>
<evidence type="ECO:0000256" key="5">
    <source>
        <dbReference type="ARBA" id="ARBA00022989"/>
    </source>
</evidence>
<dbReference type="InterPro" id="IPR010920">
    <property type="entry name" value="LSM_dom_sf"/>
</dbReference>
<feature type="transmembrane region" description="Helical" evidence="7">
    <location>
        <begin position="52"/>
        <end position="74"/>
    </location>
</feature>
<dbReference type="InterPro" id="IPR045275">
    <property type="entry name" value="MscS_archaea/bacteria_type"/>
</dbReference>
<dbReference type="HOGENOM" id="CLU_037945_0_3_2"/>
<feature type="transmembrane region" description="Helical" evidence="7">
    <location>
        <begin position="112"/>
        <end position="132"/>
    </location>
</feature>
<evidence type="ECO:0000256" key="3">
    <source>
        <dbReference type="ARBA" id="ARBA00022475"/>
    </source>
</evidence>
<feature type="transmembrane region" description="Helical" evidence="7">
    <location>
        <begin position="190"/>
        <end position="213"/>
    </location>
</feature>
<sequence length="421" mass="46055">MTSRFFTWPTVVTVTVTPKSVHPAVPCMVSLVSMVSEFRQFLEELATTEARIAASVGVAVLAIIIAAFVLPFGLERAYRLIATRLGTSRVADGVRLVGGYVPGTVAEGFVRLVQVLVLAAAGISLLVIWGLVDTAEMVLTYFSGSVPFLGRVGLTLLFALLAYVGADQYKQMVVRIGEEATWLTDHQREIVIRMGQIAILLAAGLIILTVWGINPEGLLVGAGFLGIVVGLAARQTLGALIAGFVLMFSRPFEIGDWVEIGDQEGVVTDITIMNTRLENFNGEVVYLPNDRVNERAIVNRSRRGSLRLRVDVGIDYETDPEHAKNVAMETIKQIDIIADAPPPQIVPKSFGDSAIVLEMRFWIDHPTPPRKWNATERVVTQVKAAFDREGIKIPFPQRELSGRAETNGFRVQQSENTVDDA</sequence>
<gene>
    <name evidence="10" type="ordered locus">Huta_0057</name>
</gene>
<dbReference type="AlphaFoldDB" id="C7NNL8"/>
<accession>C7NNL8</accession>
<evidence type="ECO:0000256" key="2">
    <source>
        <dbReference type="ARBA" id="ARBA00008017"/>
    </source>
</evidence>
<evidence type="ECO:0000256" key="6">
    <source>
        <dbReference type="ARBA" id="ARBA00023136"/>
    </source>
</evidence>
<dbReference type="EMBL" id="CP001687">
    <property type="protein sequence ID" value="ACV10246.1"/>
    <property type="molecule type" value="Genomic_DNA"/>
</dbReference>
<feature type="domain" description="Mechanosensitive ion channel MscS" evidence="8">
    <location>
        <begin position="238"/>
        <end position="302"/>
    </location>
</feature>
<comment type="subcellular location">
    <subcellularLocation>
        <location evidence="1">Cell membrane</location>
        <topology evidence="1">Multi-pass membrane protein</topology>
    </subcellularLocation>
</comment>
<dbReference type="SUPFAM" id="SSF82689">
    <property type="entry name" value="Mechanosensitive channel protein MscS (YggB), C-terminal domain"/>
    <property type="match status" value="1"/>
</dbReference>
<dbReference type="PANTHER" id="PTHR30221:SF20">
    <property type="entry name" value="SMALL-CONDUCTANCE MECHANOSENSITIVE CHANNEL"/>
    <property type="match status" value="1"/>
</dbReference>
<keyword evidence="11" id="KW-1185">Reference proteome</keyword>
<dbReference type="Gene3D" id="2.30.30.60">
    <property type="match status" value="1"/>
</dbReference>
<dbReference type="STRING" id="519442.Huta_0057"/>
<keyword evidence="6 7" id="KW-0472">Membrane</keyword>
<keyword evidence="3" id="KW-1003">Cell membrane</keyword>
<reference evidence="10 11" key="1">
    <citation type="journal article" date="2009" name="Stand. Genomic Sci.">
        <title>Complete genome sequence of Halorhabdus utahensis type strain (AX-2).</title>
        <authorList>
            <person name="Anderson I."/>
            <person name="Tindall B.J."/>
            <person name="Pomrenke H."/>
            <person name="Goker M."/>
            <person name="Lapidus A."/>
            <person name="Nolan M."/>
            <person name="Copeland A."/>
            <person name="Glavina Del Rio T."/>
            <person name="Chen F."/>
            <person name="Tice H."/>
            <person name="Cheng J.F."/>
            <person name="Lucas S."/>
            <person name="Chertkov O."/>
            <person name="Bruce D."/>
            <person name="Brettin T."/>
            <person name="Detter J.C."/>
            <person name="Han C."/>
            <person name="Goodwin L."/>
            <person name="Land M."/>
            <person name="Hauser L."/>
            <person name="Chang Y.J."/>
            <person name="Jeffries C.D."/>
            <person name="Pitluck S."/>
            <person name="Pati A."/>
            <person name="Mavromatis K."/>
            <person name="Ivanova N."/>
            <person name="Ovchinnikova G."/>
            <person name="Chen A."/>
            <person name="Palaniappan K."/>
            <person name="Chain P."/>
            <person name="Rohde M."/>
            <person name="Bristow J."/>
            <person name="Eisen J.A."/>
            <person name="Markowitz V."/>
            <person name="Hugenholtz P."/>
            <person name="Kyrpides N.C."/>
            <person name="Klenk H.P."/>
        </authorList>
    </citation>
    <scope>NUCLEOTIDE SEQUENCE [LARGE SCALE GENOMIC DNA]</scope>
    <source>
        <strain evidence="11">DSM 12940 / JCM 11049 / AX-2</strain>
    </source>
</reference>
<dbReference type="Gene3D" id="3.30.70.100">
    <property type="match status" value="1"/>
</dbReference>
<dbReference type="GO" id="GO:0008381">
    <property type="term" value="F:mechanosensitive monoatomic ion channel activity"/>
    <property type="evidence" value="ECO:0007669"/>
    <property type="project" value="InterPro"/>
</dbReference>